<organism evidence="3 4">
    <name type="scientific">Podospora didyma</name>
    <dbReference type="NCBI Taxonomy" id="330526"/>
    <lineage>
        <taxon>Eukaryota</taxon>
        <taxon>Fungi</taxon>
        <taxon>Dikarya</taxon>
        <taxon>Ascomycota</taxon>
        <taxon>Pezizomycotina</taxon>
        <taxon>Sordariomycetes</taxon>
        <taxon>Sordariomycetidae</taxon>
        <taxon>Sordariales</taxon>
        <taxon>Podosporaceae</taxon>
        <taxon>Podospora</taxon>
    </lineage>
</organism>
<dbReference type="AlphaFoldDB" id="A0AAE0KDJ4"/>
<evidence type="ECO:0000259" key="2">
    <source>
        <dbReference type="Pfam" id="PF06985"/>
    </source>
</evidence>
<reference evidence="3" key="2">
    <citation type="submission" date="2023-06" db="EMBL/GenBank/DDBJ databases">
        <authorList>
            <consortium name="Lawrence Berkeley National Laboratory"/>
            <person name="Haridas S."/>
            <person name="Hensen N."/>
            <person name="Bonometti L."/>
            <person name="Westerberg I."/>
            <person name="Brannstrom I.O."/>
            <person name="Guillou S."/>
            <person name="Cros-Aarteil S."/>
            <person name="Calhoun S."/>
            <person name="Kuo A."/>
            <person name="Mondo S."/>
            <person name="Pangilinan J."/>
            <person name="Riley R."/>
            <person name="LaButti K."/>
            <person name="Andreopoulos B."/>
            <person name="Lipzen A."/>
            <person name="Chen C."/>
            <person name="Yanf M."/>
            <person name="Daum C."/>
            <person name="Ng V."/>
            <person name="Clum A."/>
            <person name="Steindorff A."/>
            <person name="Ohm R."/>
            <person name="Martin F."/>
            <person name="Silar P."/>
            <person name="Natvig D."/>
            <person name="Lalanne C."/>
            <person name="Gautier V."/>
            <person name="Ament-velasquez S.L."/>
            <person name="Kruys A."/>
            <person name="Hutchinson M.I."/>
            <person name="Powell A.J."/>
            <person name="Barry K."/>
            <person name="Miller A.N."/>
            <person name="Grigoriev I.V."/>
            <person name="Debuchy R."/>
            <person name="Gladieux P."/>
            <person name="Thoren M.H."/>
            <person name="Johannesson H."/>
        </authorList>
    </citation>
    <scope>NUCLEOTIDE SEQUENCE</scope>
    <source>
        <strain evidence="3">CBS 232.78</strain>
    </source>
</reference>
<dbReference type="Pfam" id="PF06985">
    <property type="entry name" value="HET"/>
    <property type="match status" value="1"/>
</dbReference>
<name>A0AAE0KDJ4_9PEZI</name>
<sequence length="668" mass="74422">MVGIEKRYMYLHANPDRILYQGLFTADSEASSEANQNSRRRKREINKDWFVTLGDEHPPPPASLHILPRPSVDEGLPAQRYPYKPLDSSRKEIRVLVLDPPVDKDGTTREIISGGLVHVSLLDKPKFQAISYTRGDPLGLAQMILLDEHVMEIHDDLWTALDHILGHVCIDQESLSEKNTQVPLMADVYSKAWNVLAWLGPSTDADLLAIKRMNEIYPTYLNAVNLYKKQHQPDWVALVPSEREAYAAFHELLKKPYWQRVWTQQEMMLALRRRELFFSCDTAAFHAFALTGTCTFYNVFETSLPDRSVLGEIKFDDIGLRNDIWTRLSNNSPAGGSGGGQRTLLKDMIAIGGLAATNPRDYVYGLLPIADDAKELGLQVDYSKSPRDVFIDCTVAYLKRGDLAVVLCAQARMASSSQTYQRGLPTGLPAMLDGPAICFNEGFKACGDATKAKVSFPTQPEANNDGNQNPPSSSSPPPSVLSLSGQQAHVTFRDKPEAVFAVPLVARSQLCAADEEEPDADQRLPEDSFEALGELRERLCSSSSSSSSSTVEKRSWWPEGDVPDQILLEPETAGLVERAGVYGFHAMRLSMINFMRFFVTASGSVGIGPWYLEEQDVICIMYGANVPFILRPIDNGDRFMYIGTAYVHDYMNGQSLQEGIPQEAFRIV</sequence>
<feature type="compositionally biased region" description="Polar residues" evidence="1">
    <location>
        <begin position="456"/>
        <end position="469"/>
    </location>
</feature>
<evidence type="ECO:0000256" key="1">
    <source>
        <dbReference type="SAM" id="MobiDB-lite"/>
    </source>
</evidence>
<feature type="region of interest" description="Disordered" evidence="1">
    <location>
        <begin position="456"/>
        <end position="487"/>
    </location>
</feature>
<dbReference type="InterPro" id="IPR052895">
    <property type="entry name" value="HetReg/Transcr_Mod"/>
</dbReference>
<dbReference type="PANTHER" id="PTHR24148">
    <property type="entry name" value="ANKYRIN REPEAT DOMAIN-CONTAINING PROTEIN 39 HOMOLOG-RELATED"/>
    <property type="match status" value="1"/>
</dbReference>
<gene>
    <name evidence="3" type="ORF">B0H63DRAFT_452484</name>
</gene>
<protein>
    <submittedName>
        <fullName evidence="3">Heterokaryon incompatibility protein-domain-containing protein</fullName>
    </submittedName>
</protein>
<reference evidence="3" key="1">
    <citation type="journal article" date="2023" name="Mol. Phylogenet. Evol.">
        <title>Genome-scale phylogeny and comparative genomics of the fungal order Sordariales.</title>
        <authorList>
            <person name="Hensen N."/>
            <person name="Bonometti L."/>
            <person name="Westerberg I."/>
            <person name="Brannstrom I.O."/>
            <person name="Guillou S."/>
            <person name="Cros-Aarteil S."/>
            <person name="Calhoun S."/>
            <person name="Haridas S."/>
            <person name="Kuo A."/>
            <person name="Mondo S."/>
            <person name="Pangilinan J."/>
            <person name="Riley R."/>
            <person name="LaButti K."/>
            <person name="Andreopoulos B."/>
            <person name="Lipzen A."/>
            <person name="Chen C."/>
            <person name="Yan M."/>
            <person name="Daum C."/>
            <person name="Ng V."/>
            <person name="Clum A."/>
            <person name="Steindorff A."/>
            <person name="Ohm R.A."/>
            <person name="Martin F."/>
            <person name="Silar P."/>
            <person name="Natvig D.O."/>
            <person name="Lalanne C."/>
            <person name="Gautier V."/>
            <person name="Ament-Velasquez S.L."/>
            <person name="Kruys A."/>
            <person name="Hutchinson M.I."/>
            <person name="Powell A.J."/>
            <person name="Barry K."/>
            <person name="Miller A.N."/>
            <person name="Grigoriev I.V."/>
            <person name="Debuchy R."/>
            <person name="Gladieux P."/>
            <person name="Hiltunen Thoren M."/>
            <person name="Johannesson H."/>
        </authorList>
    </citation>
    <scope>NUCLEOTIDE SEQUENCE</scope>
    <source>
        <strain evidence="3">CBS 232.78</strain>
    </source>
</reference>
<dbReference type="Proteomes" id="UP001285441">
    <property type="component" value="Unassembled WGS sequence"/>
</dbReference>
<dbReference type="Pfam" id="PF26639">
    <property type="entry name" value="Het-6_barrel"/>
    <property type="match status" value="1"/>
</dbReference>
<dbReference type="InterPro" id="IPR010730">
    <property type="entry name" value="HET"/>
</dbReference>
<comment type="caution">
    <text evidence="3">The sequence shown here is derived from an EMBL/GenBank/DDBJ whole genome shotgun (WGS) entry which is preliminary data.</text>
</comment>
<evidence type="ECO:0000313" key="4">
    <source>
        <dbReference type="Proteomes" id="UP001285441"/>
    </source>
</evidence>
<dbReference type="EMBL" id="JAULSW010000007">
    <property type="protein sequence ID" value="KAK3374634.1"/>
    <property type="molecule type" value="Genomic_DNA"/>
</dbReference>
<feature type="domain" description="Heterokaryon incompatibility" evidence="2">
    <location>
        <begin position="129"/>
        <end position="266"/>
    </location>
</feature>
<dbReference type="PANTHER" id="PTHR24148:SF64">
    <property type="entry name" value="HETEROKARYON INCOMPATIBILITY DOMAIN-CONTAINING PROTEIN"/>
    <property type="match status" value="1"/>
</dbReference>
<accession>A0AAE0KDJ4</accession>
<proteinExistence type="predicted"/>
<evidence type="ECO:0000313" key="3">
    <source>
        <dbReference type="EMBL" id="KAK3374634.1"/>
    </source>
</evidence>
<keyword evidence="4" id="KW-1185">Reference proteome</keyword>